<gene>
    <name evidence="1" type="ORF">AV903_21280</name>
    <name evidence="2" type="ORF">SY86_19550</name>
</gene>
<dbReference type="EMBL" id="CP013970">
    <property type="protein sequence ID" value="AXF77964.1"/>
    <property type="molecule type" value="Genomic_DNA"/>
</dbReference>
<dbReference type="Proteomes" id="UP000033924">
    <property type="component" value="Unassembled WGS sequence"/>
</dbReference>
<accession>A0A0M2KJD2</accession>
<sequence>MLGHYIGHVSARHVKMLRYSGCLANRKRCRLFGSETRSVKQNIPDSDLMRQSFKLSQAPPHTFKNVLQRIFLNFIYRISNVFFDFIFYICKVLTK</sequence>
<dbReference type="AlphaFoldDB" id="A0A0M2KJD2"/>
<proteinExistence type="predicted"/>
<reference evidence="1" key="3">
    <citation type="submission" date="2016-01" db="EMBL/GenBank/DDBJ databases">
        <authorList>
            <person name="Oliw E.H."/>
        </authorList>
    </citation>
    <scope>NUCLEOTIDE SEQUENCE [LARGE SCALE GENOMIC DNA]</scope>
    <source>
        <strain evidence="1">MDcuke</strain>
    </source>
</reference>
<organism evidence="2 3">
    <name type="scientific">Erwinia tracheiphila</name>
    <dbReference type="NCBI Taxonomy" id="65700"/>
    <lineage>
        <taxon>Bacteria</taxon>
        <taxon>Pseudomonadati</taxon>
        <taxon>Pseudomonadota</taxon>
        <taxon>Gammaproteobacteria</taxon>
        <taxon>Enterobacterales</taxon>
        <taxon>Erwiniaceae</taxon>
        <taxon>Erwinia</taxon>
    </lineage>
</organism>
<name>A0A0M2KJD2_9GAMM</name>
<dbReference type="PATRIC" id="fig|65700.7.peg.4873"/>
<evidence type="ECO:0000313" key="2">
    <source>
        <dbReference type="EMBL" id="KKF37111.1"/>
    </source>
</evidence>
<reference evidence="4" key="2">
    <citation type="submission" date="2016-01" db="EMBL/GenBank/DDBJ databases">
        <authorList>
            <person name="Shapiro L."/>
        </authorList>
    </citation>
    <scope>NUCLEOTIDE SEQUENCE [LARGE SCALE GENOMIC DNA]</scope>
    <source>
        <strain evidence="4">MDcuke</strain>
    </source>
</reference>
<evidence type="ECO:0000313" key="3">
    <source>
        <dbReference type="Proteomes" id="UP000033924"/>
    </source>
</evidence>
<reference evidence="2 3" key="1">
    <citation type="submission" date="2015-01" db="EMBL/GenBank/DDBJ databases">
        <title>Erwinia tracheiphila.</title>
        <authorList>
            <person name="Shapiro L.R."/>
        </authorList>
    </citation>
    <scope>NUCLEOTIDE SEQUENCE [LARGE SCALE GENOMIC DNA]</scope>
    <source>
        <strain evidence="2 3">BuffGH</strain>
    </source>
</reference>
<keyword evidence="3" id="KW-1185">Reference proteome</keyword>
<dbReference type="Proteomes" id="UP000264980">
    <property type="component" value="Chromosome"/>
</dbReference>
<dbReference type="STRING" id="65700.SY86_19550"/>
<dbReference type="EMBL" id="JXNU01000003">
    <property type="protein sequence ID" value="KKF37111.1"/>
    <property type="molecule type" value="Genomic_DNA"/>
</dbReference>
<evidence type="ECO:0000313" key="4">
    <source>
        <dbReference type="Proteomes" id="UP000264980"/>
    </source>
</evidence>
<evidence type="ECO:0000313" key="1">
    <source>
        <dbReference type="EMBL" id="AXF77964.1"/>
    </source>
</evidence>
<protein>
    <submittedName>
        <fullName evidence="2">Uncharacterized protein</fullName>
    </submittedName>
</protein>